<accession>A0ACC0XZ94</accession>
<dbReference type="EMBL" id="CM047745">
    <property type="protein sequence ID" value="KAJ0026050.1"/>
    <property type="molecule type" value="Genomic_DNA"/>
</dbReference>
<name>A0ACC0XZ94_9ROSI</name>
<organism evidence="1 2">
    <name type="scientific">Pistacia integerrima</name>
    <dbReference type="NCBI Taxonomy" id="434235"/>
    <lineage>
        <taxon>Eukaryota</taxon>
        <taxon>Viridiplantae</taxon>
        <taxon>Streptophyta</taxon>
        <taxon>Embryophyta</taxon>
        <taxon>Tracheophyta</taxon>
        <taxon>Spermatophyta</taxon>
        <taxon>Magnoliopsida</taxon>
        <taxon>eudicotyledons</taxon>
        <taxon>Gunneridae</taxon>
        <taxon>Pentapetalae</taxon>
        <taxon>rosids</taxon>
        <taxon>malvids</taxon>
        <taxon>Sapindales</taxon>
        <taxon>Anacardiaceae</taxon>
        <taxon>Pistacia</taxon>
    </lineage>
</organism>
<evidence type="ECO:0000313" key="2">
    <source>
        <dbReference type="Proteomes" id="UP001163603"/>
    </source>
</evidence>
<gene>
    <name evidence="1" type="ORF">Pint_09038</name>
</gene>
<protein>
    <submittedName>
        <fullName evidence="1">Uncharacterized protein</fullName>
    </submittedName>
</protein>
<reference evidence="2" key="1">
    <citation type="journal article" date="2023" name="G3 (Bethesda)">
        <title>Genome assembly and association tests identify interacting loci associated with vigor, precocity, and sex in interspecific pistachio rootstocks.</title>
        <authorList>
            <person name="Palmer W."/>
            <person name="Jacygrad E."/>
            <person name="Sagayaradj S."/>
            <person name="Cavanaugh K."/>
            <person name="Han R."/>
            <person name="Bertier L."/>
            <person name="Beede B."/>
            <person name="Kafkas S."/>
            <person name="Golino D."/>
            <person name="Preece J."/>
            <person name="Michelmore R."/>
        </authorList>
    </citation>
    <scope>NUCLEOTIDE SEQUENCE [LARGE SCALE GENOMIC DNA]</scope>
</reference>
<evidence type="ECO:0000313" key="1">
    <source>
        <dbReference type="EMBL" id="KAJ0026050.1"/>
    </source>
</evidence>
<keyword evidence="2" id="KW-1185">Reference proteome</keyword>
<dbReference type="Proteomes" id="UP001163603">
    <property type="component" value="Chromosome 10"/>
</dbReference>
<comment type="caution">
    <text evidence="1">The sequence shown here is derived from an EMBL/GenBank/DDBJ whole genome shotgun (WGS) entry which is preliminary data.</text>
</comment>
<proteinExistence type="predicted"/>
<sequence length="47" mass="5262">MSAQANCQSYAAMERLIQQTTAVRQCLNQELSKDGLPPFSLKEFLNS</sequence>